<dbReference type="Gene3D" id="3.40.50.720">
    <property type="entry name" value="NAD(P)-binding Rossmann-like Domain"/>
    <property type="match status" value="1"/>
</dbReference>
<dbReference type="EC" id="1.3.1.76" evidence="2"/>
<reference evidence="7" key="1">
    <citation type="submission" date="2022-12" db="EMBL/GenBank/DDBJ databases">
        <title>Peptostreptococcus.</title>
        <authorList>
            <person name="Lee S.H."/>
        </authorList>
    </citation>
    <scope>NUCLEOTIDE SEQUENCE</scope>
    <source>
        <strain evidence="7">CBA3647</strain>
    </source>
</reference>
<evidence type="ECO:0000256" key="2">
    <source>
        <dbReference type="ARBA" id="ARBA00012400"/>
    </source>
</evidence>
<evidence type="ECO:0000256" key="4">
    <source>
        <dbReference type="ARBA" id="ARBA00023027"/>
    </source>
</evidence>
<evidence type="ECO:0000256" key="1">
    <source>
        <dbReference type="ARBA" id="ARBA00005010"/>
    </source>
</evidence>
<dbReference type="InterPro" id="IPR036291">
    <property type="entry name" value="NAD(P)-bd_dom_sf"/>
</dbReference>
<dbReference type="InterPro" id="IPR006367">
    <property type="entry name" value="Sirohaem_synthase_N"/>
</dbReference>
<dbReference type="Pfam" id="PF13241">
    <property type="entry name" value="NAD_binding_7"/>
    <property type="match status" value="1"/>
</dbReference>
<evidence type="ECO:0000256" key="6">
    <source>
        <dbReference type="ARBA" id="ARBA00047561"/>
    </source>
</evidence>
<evidence type="ECO:0000313" key="8">
    <source>
        <dbReference type="Proteomes" id="UP001164187"/>
    </source>
</evidence>
<dbReference type="EMBL" id="CP114052">
    <property type="protein sequence ID" value="WAW15115.1"/>
    <property type="molecule type" value="Genomic_DNA"/>
</dbReference>
<dbReference type="PANTHER" id="PTHR35330">
    <property type="entry name" value="SIROHEME BIOSYNTHESIS PROTEIN MET8"/>
    <property type="match status" value="1"/>
</dbReference>
<comment type="catalytic activity">
    <reaction evidence="6">
        <text>precorrin-2 + NAD(+) = sirohydrochlorin + NADH + 2 H(+)</text>
        <dbReference type="Rhea" id="RHEA:15613"/>
        <dbReference type="ChEBI" id="CHEBI:15378"/>
        <dbReference type="ChEBI" id="CHEBI:57540"/>
        <dbReference type="ChEBI" id="CHEBI:57945"/>
        <dbReference type="ChEBI" id="CHEBI:58351"/>
        <dbReference type="ChEBI" id="CHEBI:58827"/>
        <dbReference type="EC" id="1.3.1.76"/>
    </reaction>
</comment>
<dbReference type="NCBIfam" id="TIGR01470">
    <property type="entry name" value="cysG_Nterm"/>
    <property type="match status" value="1"/>
</dbReference>
<dbReference type="Proteomes" id="UP001164187">
    <property type="component" value="Chromosome"/>
</dbReference>
<evidence type="ECO:0000313" key="7">
    <source>
        <dbReference type="EMBL" id="WAW15115.1"/>
    </source>
</evidence>
<comment type="pathway">
    <text evidence="1">Porphyrin-containing compound metabolism; siroheme biosynthesis; sirohydrochlorin from precorrin-2: step 1/1.</text>
</comment>
<keyword evidence="5" id="KW-0627">Porphyrin biosynthesis</keyword>
<sequence length="150" mass="17193">MFFPIMIDIENMNIIIVGGGKIGYKKAKFISQLGKKVKVISKEFCSDFNKNEFEVELVKKEFQMSDLEEADIVYAALDNSKLNTDIANYCKINRILVNSVDDRKKSNFINTGFFTEKIEDTDVMVSVSTFGNNCKMARDLRDELKAYLED</sequence>
<dbReference type="SUPFAM" id="SSF75615">
    <property type="entry name" value="Siroheme synthase middle domains-like"/>
    <property type="match status" value="1"/>
</dbReference>
<dbReference type="RefSeq" id="WP_269311808.1">
    <property type="nucleotide sequence ID" value="NZ_CP114052.1"/>
</dbReference>
<accession>A0ABY7JP20</accession>
<name>A0ABY7JP20_9FIRM</name>
<evidence type="ECO:0000256" key="5">
    <source>
        <dbReference type="ARBA" id="ARBA00023244"/>
    </source>
</evidence>
<keyword evidence="4" id="KW-0520">NAD</keyword>
<dbReference type="SUPFAM" id="SSF51735">
    <property type="entry name" value="NAD(P)-binding Rossmann-fold domains"/>
    <property type="match status" value="1"/>
</dbReference>
<dbReference type="InterPro" id="IPR028161">
    <property type="entry name" value="Met8-like"/>
</dbReference>
<keyword evidence="3" id="KW-0560">Oxidoreductase</keyword>
<keyword evidence="8" id="KW-1185">Reference proteome</keyword>
<organism evidence="7 8">
    <name type="scientific">Peptostreptococcus equinus</name>
    <dbReference type="NCBI Taxonomy" id="3003601"/>
    <lineage>
        <taxon>Bacteria</taxon>
        <taxon>Bacillati</taxon>
        <taxon>Bacillota</taxon>
        <taxon>Clostridia</taxon>
        <taxon>Peptostreptococcales</taxon>
        <taxon>Peptostreptococcaceae</taxon>
        <taxon>Peptostreptococcus</taxon>
    </lineage>
</organism>
<protein>
    <recommendedName>
        <fullName evidence="2">precorrin-2 dehydrogenase</fullName>
        <ecNumber evidence="2">1.3.1.76</ecNumber>
    </recommendedName>
</protein>
<gene>
    <name evidence="7" type="ORF">O0R46_01310</name>
</gene>
<evidence type="ECO:0000256" key="3">
    <source>
        <dbReference type="ARBA" id="ARBA00023002"/>
    </source>
</evidence>
<proteinExistence type="predicted"/>
<dbReference type="PANTHER" id="PTHR35330:SF1">
    <property type="entry name" value="SIROHEME BIOSYNTHESIS PROTEIN MET8"/>
    <property type="match status" value="1"/>
</dbReference>